<dbReference type="InterPro" id="IPR007561">
    <property type="entry name" value="Cell_div_SepF/SepF-rel"/>
</dbReference>
<name>E4L7E6_9FIRM</name>
<organism evidence="7 8">
    <name type="scientific">Dialister micraerophilus UPII 345-E</name>
    <dbReference type="NCBI Taxonomy" id="910314"/>
    <lineage>
        <taxon>Bacteria</taxon>
        <taxon>Bacillati</taxon>
        <taxon>Bacillota</taxon>
        <taxon>Negativicutes</taxon>
        <taxon>Veillonellales</taxon>
        <taxon>Veillonellaceae</taxon>
        <taxon>Dialister</taxon>
    </lineage>
</organism>
<sequence length="152" mass="17154">MSFLDKLKDQFVDRDEDYEDEYEDEEEEISVPSQPARSSAAVARGVSVRQTKPYTMVVVNPQSYEDAEKIGDHLKESRPVVMNMEKTDDEQARRIVDFVQGIMYALDGRIDHISENIYLCAPNNMSVSRESFAGIGNNTEGAAVPQWEAGSR</sequence>
<dbReference type="OrthoDB" id="9815206at2"/>
<evidence type="ECO:0000313" key="8">
    <source>
        <dbReference type="Proteomes" id="UP000004594"/>
    </source>
</evidence>
<dbReference type="HAMAP" id="MF_01197">
    <property type="entry name" value="SepF"/>
    <property type="match status" value="1"/>
</dbReference>
<comment type="caution">
    <text evidence="7">The sequence shown here is derived from an EMBL/GenBank/DDBJ whole genome shotgun (WGS) entry which is preliminary data.</text>
</comment>
<accession>E4L7E6</accession>
<dbReference type="GO" id="GO:0000917">
    <property type="term" value="P:division septum assembly"/>
    <property type="evidence" value="ECO:0007669"/>
    <property type="project" value="UniProtKB-KW"/>
</dbReference>
<dbReference type="Gene3D" id="3.30.110.150">
    <property type="entry name" value="SepF-like protein"/>
    <property type="match status" value="1"/>
</dbReference>
<dbReference type="InterPro" id="IPR038594">
    <property type="entry name" value="SepF-like_sf"/>
</dbReference>
<evidence type="ECO:0000256" key="3">
    <source>
        <dbReference type="ARBA" id="ARBA00023306"/>
    </source>
</evidence>
<dbReference type="AlphaFoldDB" id="E4L7E6"/>
<protein>
    <recommendedName>
        <fullName evidence="5">Cell division protein SepF</fullName>
    </recommendedName>
</protein>
<evidence type="ECO:0000256" key="1">
    <source>
        <dbReference type="ARBA" id="ARBA00022618"/>
    </source>
</evidence>
<dbReference type="GO" id="GO:0005737">
    <property type="term" value="C:cytoplasm"/>
    <property type="evidence" value="ECO:0007669"/>
    <property type="project" value="UniProtKB-SubCell"/>
</dbReference>
<evidence type="ECO:0000256" key="4">
    <source>
        <dbReference type="ARBA" id="ARBA00044936"/>
    </source>
</evidence>
<proteinExistence type="inferred from homology"/>
<feature type="region of interest" description="Disordered" evidence="6">
    <location>
        <begin position="14"/>
        <end position="44"/>
    </location>
</feature>
<comment type="function">
    <text evidence="4 5">Cell division protein that is part of the divisome complex and is recruited early to the Z-ring. Probably stimulates Z-ring formation, perhaps through the cross-linking of FtsZ protofilaments. Its function overlaps with FtsA.</text>
</comment>
<keyword evidence="5" id="KW-0963">Cytoplasm</keyword>
<evidence type="ECO:0000256" key="6">
    <source>
        <dbReference type="SAM" id="MobiDB-lite"/>
    </source>
</evidence>
<keyword evidence="2 5" id="KW-0717">Septation</keyword>
<evidence type="ECO:0000256" key="2">
    <source>
        <dbReference type="ARBA" id="ARBA00023210"/>
    </source>
</evidence>
<dbReference type="PANTHER" id="PTHR35798">
    <property type="entry name" value="CELL DIVISION PROTEIN SEPF"/>
    <property type="match status" value="1"/>
</dbReference>
<dbReference type="InterPro" id="IPR023052">
    <property type="entry name" value="Cell_div_SepF"/>
</dbReference>
<keyword evidence="3 5" id="KW-0131">Cell cycle</keyword>
<dbReference type="Pfam" id="PF04472">
    <property type="entry name" value="SepF"/>
    <property type="match status" value="1"/>
</dbReference>
<comment type="subcellular location">
    <subcellularLocation>
        <location evidence="5">Cytoplasm</location>
    </subcellularLocation>
    <text evidence="5">Localizes to the division site, in a FtsZ-dependent manner.</text>
</comment>
<dbReference type="eggNOG" id="COG1799">
    <property type="taxonomic scope" value="Bacteria"/>
</dbReference>
<reference evidence="7 8" key="1">
    <citation type="submission" date="2010-11" db="EMBL/GenBank/DDBJ databases">
        <authorList>
            <person name="Durkin A.S."/>
            <person name="Madupu R."/>
            <person name="Torralba M."/>
            <person name="Gillis M."/>
            <person name="Methe B."/>
            <person name="Sutton G."/>
            <person name="Nelson K.E."/>
        </authorList>
    </citation>
    <scope>NUCLEOTIDE SEQUENCE [LARGE SCALE GENOMIC DNA]</scope>
    <source>
        <strain evidence="7 8">UPII 345-E</strain>
    </source>
</reference>
<dbReference type="GO" id="GO:0043093">
    <property type="term" value="P:FtsZ-dependent cytokinesis"/>
    <property type="evidence" value="ECO:0007669"/>
    <property type="project" value="UniProtKB-UniRule"/>
</dbReference>
<comment type="subunit">
    <text evidence="5">Homodimer. Interacts with FtsZ.</text>
</comment>
<dbReference type="RefSeq" id="WP_007553793.1">
    <property type="nucleotide sequence ID" value="NZ_AENT01000001.1"/>
</dbReference>
<dbReference type="EMBL" id="AENT01000001">
    <property type="protein sequence ID" value="EFR43422.1"/>
    <property type="molecule type" value="Genomic_DNA"/>
</dbReference>
<keyword evidence="1 5" id="KW-0132">Cell division</keyword>
<dbReference type="PANTHER" id="PTHR35798:SF1">
    <property type="entry name" value="CELL DIVISION PROTEIN SEPF"/>
    <property type="match status" value="1"/>
</dbReference>
<evidence type="ECO:0000313" key="7">
    <source>
        <dbReference type="EMBL" id="EFR43422.1"/>
    </source>
</evidence>
<gene>
    <name evidence="5" type="primary">sepF</name>
    <name evidence="7" type="ORF">HMPREF9220_1295</name>
</gene>
<feature type="compositionally biased region" description="Acidic residues" evidence="6">
    <location>
        <begin position="14"/>
        <end position="29"/>
    </location>
</feature>
<comment type="similarity">
    <text evidence="5">Belongs to the SepF family.</text>
</comment>
<dbReference type="Proteomes" id="UP000004594">
    <property type="component" value="Unassembled WGS sequence"/>
</dbReference>
<evidence type="ECO:0000256" key="5">
    <source>
        <dbReference type="HAMAP-Rule" id="MF_01197"/>
    </source>
</evidence>